<evidence type="ECO:0000256" key="1">
    <source>
        <dbReference type="ARBA" id="ARBA00004672"/>
    </source>
</evidence>
<dbReference type="PANTHER" id="PTHR43700">
    <property type="entry name" value="PHOSPHORIBOSYLAMINOIMIDAZOLE-SUCCINOCARBOXAMIDE SYNTHASE"/>
    <property type="match status" value="1"/>
</dbReference>
<dbReference type="NCBIfam" id="TIGR00081">
    <property type="entry name" value="purC"/>
    <property type="match status" value="1"/>
</dbReference>
<evidence type="ECO:0000313" key="14">
    <source>
        <dbReference type="EMBL" id="EPY08695.1"/>
    </source>
</evidence>
<evidence type="ECO:0000256" key="2">
    <source>
        <dbReference type="ARBA" id="ARBA00010190"/>
    </source>
</evidence>
<accession>S9UE03</accession>
<feature type="region of interest" description="Disordered" evidence="12">
    <location>
        <begin position="108"/>
        <end position="139"/>
    </location>
</feature>
<dbReference type="GO" id="GO:0005737">
    <property type="term" value="C:cytoplasm"/>
    <property type="evidence" value="ECO:0007669"/>
    <property type="project" value="TreeGrafter"/>
</dbReference>
<dbReference type="RefSeq" id="WP_021258342.1">
    <property type="nucleotide sequence ID" value="NZ_ATMT01000012.1"/>
</dbReference>
<comment type="catalytic activity">
    <reaction evidence="10 11">
        <text>5-amino-1-(5-phospho-D-ribosyl)imidazole-4-carboxylate + L-aspartate + ATP = (2S)-2-[5-amino-1-(5-phospho-beta-D-ribosyl)imidazole-4-carboxamido]succinate + ADP + phosphate + 2 H(+)</text>
        <dbReference type="Rhea" id="RHEA:22628"/>
        <dbReference type="ChEBI" id="CHEBI:15378"/>
        <dbReference type="ChEBI" id="CHEBI:29991"/>
        <dbReference type="ChEBI" id="CHEBI:30616"/>
        <dbReference type="ChEBI" id="CHEBI:43474"/>
        <dbReference type="ChEBI" id="CHEBI:58443"/>
        <dbReference type="ChEBI" id="CHEBI:77657"/>
        <dbReference type="ChEBI" id="CHEBI:456216"/>
        <dbReference type="EC" id="6.3.2.6"/>
    </reaction>
</comment>
<dbReference type="SUPFAM" id="SSF56104">
    <property type="entry name" value="SAICAR synthase-like"/>
    <property type="match status" value="2"/>
</dbReference>
<keyword evidence="6 11" id="KW-0547">Nucleotide-binding</keyword>
<evidence type="ECO:0000256" key="4">
    <source>
        <dbReference type="ARBA" id="ARBA00016460"/>
    </source>
</evidence>
<comment type="pathway">
    <text evidence="1 11">Purine metabolism; IMP biosynthesis via de novo pathway; 5-amino-1-(5-phospho-D-ribosyl)imidazole-4-carboxamide from 5-amino-1-(5-phospho-D-ribosyl)imidazole-4-carboxylate: step 1/2.</text>
</comment>
<name>S9UE03_PAEAL</name>
<evidence type="ECO:0000256" key="5">
    <source>
        <dbReference type="ARBA" id="ARBA00022598"/>
    </source>
</evidence>
<evidence type="ECO:0000256" key="3">
    <source>
        <dbReference type="ARBA" id="ARBA00012217"/>
    </source>
</evidence>
<dbReference type="Pfam" id="PF01259">
    <property type="entry name" value="SAICAR_synt"/>
    <property type="match status" value="2"/>
</dbReference>
<evidence type="ECO:0000256" key="6">
    <source>
        <dbReference type="ARBA" id="ARBA00022741"/>
    </source>
</evidence>
<sequence length="381" mass="43714">MSTNTQFATETDIVPLPLLHRGKVRELYELDPDHLLIVVSDRISAFDAVLKPEVPGKGEVLNKLSQFWFEQTKHVIANHVVPFDEELLKQTQEKRLEQYHSSIHSADDMHCCHDSHQDSENSHQDQHQNTHPESHPEIQRHDTALHQAERYAESLNRRDEHLEPQDLSAILSSLQDRMTIARRAKRIDFECVVRGYITGGGWRQYTANQSVNGIELPAGLRMNEKLPEPIFTPSRKHDEGHDEDVPFAVMCEDLGADLAQQLRQVSIELYKYAAGICASKGILLADCKFEFGTIDGEIVLIDELFTPDSSRFWSVDQYVLDQDIDSLDKEPVRRYLAASGWDKCGTPPMLPEQVVEATRRRYIELYERITEQAWPECSFVL</sequence>
<dbReference type="InterPro" id="IPR018236">
    <property type="entry name" value="SAICAR_synthetase_CS"/>
</dbReference>
<dbReference type="InterPro" id="IPR028923">
    <property type="entry name" value="SAICAR_synt/ADE2_N"/>
</dbReference>
<keyword evidence="8 11" id="KW-0067">ATP-binding</keyword>
<keyword evidence="7 11" id="KW-0658">Purine biosynthesis</keyword>
<feature type="domain" description="SAICAR synthetase/ADE2 N-terminal" evidence="13">
    <location>
        <begin position="170"/>
        <end position="343"/>
    </location>
</feature>
<reference evidence="14 15" key="1">
    <citation type="submission" date="2013-05" db="EMBL/GenBank/DDBJ databases">
        <authorList>
            <person name="Strain E.A."/>
            <person name="Brown E."/>
            <person name="Allard M.W."/>
            <person name="Luo Y.L."/>
        </authorList>
    </citation>
    <scope>NUCLEOTIDE SEQUENCE [LARGE SCALE GENOMIC DNA]</scope>
    <source>
        <strain evidence="14 15">TS-15</strain>
    </source>
</reference>
<protein>
    <recommendedName>
        <fullName evidence="4 11">Phosphoribosylaminoimidazole-succinocarboxamide synthase</fullName>
        <ecNumber evidence="3 11">6.3.2.6</ecNumber>
    </recommendedName>
    <alternativeName>
        <fullName evidence="9 11">SAICAR synthetase</fullName>
    </alternativeName>
</protein>
<dbReference type="AlphaFoldDB" id="S9UE03"/>
<dbReference type="PANTHER" id="PTHR43700:SF1">
    <property type="entry name" value="PHOSPHORIBOSYLAMINOIMIDAZOLE-SUCCINOCARBOXAMIDE SYNTHASE"/>
    <property type="match status" value="1"/>
</dbReference>
<dbReference type="NCBIfam" id="NF010568">
    <property type="entry name" value="PRK13961.1"/>
    <property type="match status" value="1"/>
</dbReference>
<evidence type="ECO:0000256" key="7">
    <source>
        <dbReference type="ARBA" id="ARBA00022755"/>
    </source>
</evidence>
<dbReference type="UniPathway" id="UPA00074">
    <property type="reaction ID" value="UER00131"/>
</dbReference>
<feature type="domain" description="SAICAR synthetase/ADE2 N-terminal" evidence="13">
    <location>
        <begin position="19"/>
        <end position="82"/>
    </location>
</feature>
<dbReference type="PROSITE" id="PS01058">
    <property type="entry name" value="SAICAR_SYNTHETASE_2"/>
    <property type="match status" value="1"/>
</dbReference>
<comment type="similarity">
    <text evidence="2 11">Belongs to the SAICAR synthetase family.</text>
</comment>
<evidence type="ECO:0000256" key="11">
    <source>
        <dbReference type="HAMAP-Rule" id="MF_00137"/>
    </source>
</evidence>
<keyword evidence="5 11" id="KW-0436">Ligase</keyword>
<dbReference type="Gene3D" id="3.30.470.20">
    <property type="entry name" value="ATP-grasp fold, B domain"/>
    <property type="match status" value="1"/>
</dbReference>
<dbReference type="HAMAP" id="MF_00137">
    <property type="entry name" value="SAICAR_synth"/>
    <property type="match status" value="1"/>
</dbReference>
<evidence type="ECO:0000313" key="15">
    <source>
        <dbReference type="Proteomes" id="UP000015344"/>
    </source>
</evidence>
<gene>
    <name evidence="11" type="primary">purC</name>
    <name evidence="14" type="ORF">PAALTS15_03947</name>
</gene>
<evidence type="ECO:0000259" key="13">
    <source>
        <dbReference type="Pfam" id="PF01259"/>
    </source>
</evidence>
<dbReference type="CDD" id="cd01414">
    <property type="entry name" value="SAICAR_synt_Sc"/>
    <property type="match status" value="1"/>
</dbReference>
<dbReference type="EC" id="6.3.2.6" evidence="3 11"/>
<dbReference type="InterPro" id="IPR001636">
    <property type="entry name" value="SAICAR_synth"/>
</dbReference>
<dbReference type="EMBL" id="ATMT01000012">
    <property type="protein sequence ID" value="EPY08695.1"/>
    <property type="molecule type" value="Genomic_DNA"/>
</dbReference>
<evidence type="ECO:0000256" key="12">
    <source>
        <dbReference type="SAM" id="MobiDB-lite"/>
    </source>
</evidence>
<organism evidence="14 15">
    <name type="scientific">Paenibacillus alvei TS-15</name>
    <dbReference type="NCBI Taxonomy" id="1117108"/>
    <lineage>
        <taxon>Bacteria</taxon>
        <taxon>Bacillati</taxon>
        <taxon>Bacillota</taxon>
        <taxon>Bacilli</taxon>
        <taxon>Bacillales</taxon>
        <taxon>Paenibacillaceae</taxon>
        <taxon>Paenibacillus</taxon>
    </lineage>
</organism>
<comment type="caution">
    <text evidence="14">The sequence shown here is derived from an EMBL/GenBank/DDBJ whole genome shotgun (WGS) entry which is preliminary data.</text>
</comment>
<evidence type="ECO:0000256" key="10">
    <source>
        <dbReference type="ARBA" id="ARBA00048475"/>
    </source>
</evidence>
<dbReference type="GO" id="GO:0004639">
    <property type="term" value="F:phosphoribosylaminoimidazolesuccinocarboxamide synthase activity"/>
    <property type="evidence" value="ECO:0007669"/>
    <property type="project" value="UniProtKB-UniRule"/>
</dbReference>
<proteinExistence type="inferred from homology"/>
<evidence type="ECO:0000256" key="9">
    <source>
        <dbReference type="ARBA" id="ARBA00030409"/>
    </source>
</evidence>
<evidence type="ECO:0000256" key="8">
    <source>
        <dbReference type="ARBA" id="ARBA00022840"/>
    </source>
</evidence>
<dbReference type="Gene3D" id="3.30.200.20">
    <property type="entry name" value="Phosphorylase Kinase, domain 1"/>
    <property type="match status" value="1"/>
</dbReference>
<dbReference type="PATRIC" id="fig|1117108.3.peg.813"/>
<dbReference type="eggNOG" id="COG0152">
    <property type="taxonomic scope" value="Bacteria"/>
</dbReference>
<dbReference type="GO" id="GO:0005524">
    <property type="term" value="F:ATP binding"/>
    <property type="evidence" value="ECO:0007669"/>
    <property type="project" value="UniProtKB-KW"/>
</dbReference>
<dbReference type="Proteomes" id="UP000015344">
    <property type="component" value="Unassembled WGS sequence"/>
</dbReference>
<dbReference type="GO" id="GO:0006189">
    <property type="term" value="P:'de novo' IMP biosynthetic process"/>
    <property type="evidence" value="ECO:0007669"/>
    <property type="project" value="UniProtKB-UniRule"/>
</dbReference>